<name>A0A1C6U4L8_9ACTN</name>
<dbReference type="EMBL" id="FMIA01000002">
    <property type="protein sequence ID" value="SCL48819.1"/>
    <property type="molecule type" value="Genomic_DNA"/>
</dbReference>
<dbReference type="STRING" id="683228.GA0070617_0989"/>
<reference evidence="1 2" key="1">
    <citation type="submission" date="2016-06" db="EMBL/GenBank/DDBJ databases">
        <authorList>
            <person name="Kjaerup R.B."/>
            <person name="Dalgaard T.S."/>
            <person name="Juul-Madsen H.R."/>
        </authorList>
    </citation>
    <scope>NUCLEOTIDE SEQUENCE [LARGE SCALE GENOMIC DNA]</scope>
    <source>
        <strain evidence="1 2">DSM 45577</strain>
    </source>
</reference>
<evidence type="ECO:0000313" key="2">
    <source>
        <dbReference type="Proteomes" id="UP000198937"/>
    </source>
</evidence>
<dbReference type="AlphaFoldDB" id="A0A1C6U4L8"/>
<protein>
    <submittedName>
        <fullName evidence="1">Uncharacterized protein</fullName>
    </submittedName>
</protein>
<gene>
    <name evidence="1" type="ORF">GA0070617_0989</name>
</gene>
<sequence length="189" mass="18635">MQASESVLGQGGPHVSSIEEITGELRTLGTGVERAQSLTAGADHQAQEIAARAAGTGFTAVAAGMARVRAAIATIHSGLGGLAGAVGEATTATANVPREATPQESIAALAPVGQGIASAREAATATIAHVDQARQLVGAVLQGGQPGPLLQALDSVKQVLVLLIQRGTAAQQAVEAAISQARQLGSAGN</sequence>
<dbReference type="Proteomes" id="UP000198937">
    <property type="component" value="Unassembled WGS sequence"/>
</dbReference>
<evidence type="ECO:0000313" key="1">
    <source>
        <dbReference type="EMBL" id="SCL48819.1"/>
    </source>
</evidence>
<dbReference type="InterPro" id="IPR046211">
    <property type="entry name" value="DUF6244"/>
</dbReference>
<accession>A0A1C6U4L8</accession>
<organism evidence="1 2">
    <name type="scientific">Micromonospora yangpuensis</name>
    <dbReference type="NCBI Taxonomy" id="683228"/>
    <lineage>
        <taxon>Bacteria</taxon>
        <taxon>Bacillati</taxon>
        <taxon>Actinomycetota</taxon>
        <taxon>Actinomycetes</taxon>
        <taxon>Micromonosporales</taxon>
        <taxon>Micromonosporaceae</taxon>
        <taxon>Micromonospora</taxon>
    </lineage>
</organism>
<keyword evidence="2" id="KW-1185">Reference proteome</keyword>
<dbReference type="Pfam" id="PF19757">
    <property type="entry name" value="DUF6244"/>
    <property type="match status" value="1"/>
</dbReference>
<proteinExistence type="predicted"/>